<proteinExistence type="predicted"/>
<keyword evidence="3" id="KW-1185">Reference proteome</keyword>
<feature type="compositionally biased region" description="Polar residues" evidence="1">
    <location>
        <begin position="12"/>
        <end position="46"/>
    </location>
</feature>
<protein>
    <submittedName>
        <fullName evidence="2">Uncharacterized protein</fullName>
    </submittedName>
</protein>
<reference evidence="2" key="2">
    <citation type="submission" date="2014-02" db="EMBL/GenBank/DDBJ databases">
        <title>Complete DNA sequence of /Kuraishia capsulata/ illustrates novel genomic features among budding yeasts (/Saccharomycotina/).</title>
        <authorList>
            <person name="Morales L."/>
            <person name="Noel B."/>
            <person name="Porcel B."/>
            <person name="Marcet-Houben M."/>
            <person name="Hullo M-F."/>
            <person name="Sacerdot C."/>
            <person name="Tekaia F."/>
            <person name="Leh-Louis V."/>
            <person name="Despons L."/>
            <person name="Khanna V."/>
            <person name="Aury J-M."/>
            <person name="Barbe V."/>
            <person name="Couloux A."/>
            <person name="Labadie K."/>
            <person name="Pelletier E."/>
            <person name="Souciet J-L."/>
            <person name="Boekhout T."/>
            <person name="Gabaldon T."/>
            <person name="Wincker P."/>
            <person name="Dujon B."/>
        </authorList>
    </citation>
    <scope>NUCLEOTIDE SEQUENCE</scope>
    <source>
        <strain evidence="2">CBS 1993</strain>
    </source>
</reference>
<gene>
    <name evidence="2" type="ORF">KUCA_T00005650001</name>
</gene>
<dbReference type="RefSeq" id="XP_022461640.1">
    <property type="nucleotide sequence ID" value="XM_022600963.1"/>
</dbReference>
<feature type="region of interest" description="Disordered" evidence="1">
    <location>
        <begin position="1"/>
        <end position="46"/>
    </location>
</feature>
<dbReference type="AlphaFoldDB" id="W6MUY8"/>
<dbReference type="GeneID" id="34523028"/>
<dbReference type="EMBL" id="HG793131">
    <property type="protein sequence ID" value="CDK29657.1"/>
    <property type="molecule type" value="Genomic_DNA"/>
</dbReference>
<feature type="compositionally biased region" description="Basic and acidic residues" evidence="1">
    <location>
        <begin position="147"/>
        <end position="158"/>
    </location>
</feature>
<organism evidence="2 3">
    <name type="scientific">Kuraishia capsulata CBS 1993</name>
    <dbReference type="NCBI Taxonomy" id="1382522"/>
    <lineage>
        <taxon>Eukaryota</taxon>
        <taxon>Fungi</taxon>
        <taxon>Dikarya</taxon>
        <taxon>Ascomycota</taxon>
        <taxon>Saccharomycotina</taxon>
        <taxon>Pichiomycetes</taxon>
        <taxon>Pichiales</taxon>
        <taxon>Pichiaceae</taxon>
        <taxon>Kuraishia</taxon>
    </lineage>
</organism>
<dbReference type="Proteomes" id="UP000019384">
    <property type="component" value="Unassembled WGS sequence"/>
</dbReference>
<dbReference type="HOGENOM" id="CLU_794687_0_0_1"/>
<feature type="region of interest" description="Disordered" evidence="1">
    <location>
        <begin position="307"/>
        <end position="349"/>
    </location>
</feature>
<accession>W6MUY8</accession>
<sequence length="349" mass="38436">MSGTDRGHSRNRSSGNVFSILSSPSPRGTPVMTPQLQPQNRAGVSYSSVVNTKPTYLASKDHFLPVPMEIYFPPKISKNNTSSPEILVYSRNGYVPIAEPIVQPKSPASVPSSASDFSLDGTGKSLGLSSPNHNAGVSTPPSSRAELPIKKELVEEKQLPASPPASRVVRNTVYDKRNSNLAAYLASESAREQSEEENDENVPKPAQPVLPQTLESKKVDPDQAPTKSLTTPKRRSIISPKRLAFVSPARFVSNSSVTTEQDLSRLYSTYRHRESPGKEEEAKYMSNRFQIPHSPGQNFDRMVSYEVGDDRNGRSPLADYNRNTMPSKPMQYKSALSPDRYHSGLPLNH</sequence>
<evidence type="ECO:0000313" key="2">
    <source>
        <dbReference type="EMBL" id="CDK29657.1"/>
    </source>
</evidence>
<feature type="region of interest" description="Disordered" evidence="1">
    <location>
        <begin position="102"/>
        <end position="235"/>
    </location>
</feature>
<feature type="compositionally biased region" description="Low complexity" evidence="1">
    <location>
        <begin position="106"/>
        <end position="115"/>
    </location>
</feature>
<evidence type="ECO:0000313" key="3">
    <source>
        <dbReference type="Proteomes" id="UP000019384"/>
    </source>
</evidence>
<evidence type="ECO:0000256" key="1">
    <source>
        <dbReference type="SAM" id="MobiDB-lite"/>
    </source>
</evidence>
<reference evidence="2" key="1">
    <citation type="submission" date="2013-12" db="EMBL/GenBank/DDBJ databases">
        <authorList>
            <person name="Genoscope - CEA"/>
        </authorList>
    </citation>
    <scope>NUCLEOTIDE SEQUENCE</scope>
    <source>
        <strain evidence="2">CBS 1993</strain>
    </source>
</reference>
<feature type="compositionally biased region" description="Polar residues" evidence="1">
    <location>
        <begin position="127"/>
        <end position="142"/>
    </location>
</feature>
<name>W6MUY8_9ASCO</name>